<dbReference type="EMBL" id="JACGWU010000001">
    <property type="protein sequence ID" value="MBA8828687.1"/>
    <property type="molecule type" value="Genomic_DNA"/>
</dbReference>
<reference evidence="1 2" key="1">
    <citation type="submission" date="2020-07" db="EMBL/GenBank/DDBJ databases">
        <title>Sequencing the genomes of 1000 actinobacteria strains.</title>
        <authorList>
            <person name="Klenk H.-P."/>
        </authorList>
    </citation>
    <scope>NUCLEOTIDE SEQUENCE [LARGE SCALE GENOMIC DNA]</scope>
    <source>
        <strain evidence="1 2">DSM 23737</strain>
    </source>
</reference>
<evidence type="ECO:0000313" key="1">
    <source>
        <dbReference type="EMBL" id="MBA8828687.1"/>
    </source>
</evidence>
<keyword evidence="2" id="KW-1185">Reference proteome</keyword>
<accession>A0A7W3JT54</accession>
<organism evidence="1 2">
    <name type="scientific">Alpinimonas psychrophila</name>
    <dbReference type="NCBI Taxonomy" id="748908"/>
    <lineage>
        <taxon>Bacteria</taxon>
        <taxon>Bacillati</taxon>
        <taxon>Actinomycetota</taxon>
        <taxon>Actinomycetes</taxon>
        <taxon>Micrococcales</taxon>
        <taxon>Microbacteriaceae</taxon>
        <taxon>Alpinimonas</taxon>
    </lineage>
</organism>
<dbReference type="AlphaFoldDB" id="A0A7W3JT54"/>
<name>A0A7W3JT54_9MICO</name>
<evidence type="ECO:0000313" key="2">
    <source>
        <dbReference type="Proteomes" id="UP000524237"/>
    </source>
</evidence>
<protein>
    <submittedName>
        <fullName evidence="1">Uncharacterized protein</fullName>
    </submittedName>
</protein>
<gene>
    <name evidence="1" type="ORF">FB555_000758</name>
</gene>
<proteinExistence type="predicted"/>
<sequence>MTDTPMAVTKYADSMKVSTVRVTKRGISTRMVIVVRRTPLATPTKAKRNPLVF</sequence>
<dbReference type="RefSeq" id="WP_182484075.1">
    <property type="nucleotide sequence ID" value="NZ_JACGWU010000001.1"/>
</dbReference>
<comment type="caution">
    <text evidence="1">The sequence shown here is derived from an EMBL/GenBank/DDBJ whole genome shotgun (WGS) entry which is preliminary data.</text>
</comment>
<dbReference type="Proteomes" id="UP000524237">
    <property type="component" value="Unassembled WGS sequence"/>
</dbReference>